<evidence type="ECO:0000313" key="2">
    <source>
        <dbReference type="Proteomes" id="UP000249447"/>
    </source>
</evidence>
<name>A0A2U9T5S5_9GAMM</name>
<evidence type="ECO:0000313" key="1">
    <source>
        <dbReference type="EMBL" id="AWV06314.1"/>
    </source>
</evidence>
<reference evidence="1 2" key="1">
    <citation type="submission" date="2018-05" db="EMBL/GenBank/DDBJ databases">
        <title>The complete genome of Lysobacter maris HZ9B, a marine bacterium antagonistic against terrestrial plant pathogens.</title>
        <authorList>
            <person name="Zhang X.-Q."/>
        </authorList>
    </citation>
    <scope>NUCLEOTIDE SEQUENCE [LARGE SCALE GENOMIC DNA]</scope>
    <source>
        <strain evidence="1 2">HZ9B</strain>
    </source>
</reference>
<organism evidence="1 2">
    <name type="scientific">Marilutibacter maris</name>
    <dbReference type="NCBI Taxonomy" id="1605891"/>
    <lineage>
        <taxon>Bacteria</taxon>
        <taxon>Pseudomonadati</taxon>
        <taxon>Pseudomonadota</taxon>
        <taxon>Gammaproteobacteria</taxon>
        <taxon>Lysobacterales</taxon>
        <taxon>Lysobacteraceae</taxon>
        <taxon>Marilutibacter</taxon>
    </lineage>
</organism>
<sequence length="352" mass="37969">MNVPENCAIPDYRIKVDRMPLPVTVAPDVLGITVLDDIAGPSMFALTLASWHQATQSYTWVDSDLFAIGAEVEVALGYVDRLETVISGEITSLELGVGTDAQPRLLVRGYDRRHRLLRGGRTRTFVQMSDSEIAAQIARDNDLAAQVVDSGVVHEHVWQHAQSDLGFLSARAEAIGYEVAMQGSTLCFRPHQTAAEPVAELFSNRDIESFELRMTSQGQVGALQVNGWDIGNKQAIVGYADSAGLRAMDGTLGADIADRAFGDSCSVRIAQPVDSQDEADAASRGQFANRGLAFILGEGVCHGSTRLRAGSVVSLGDMGERFSGPYYITQARHGFSSTSGYQTTIKVRRNAS</sequence>
<dbReference type="OrthoDB" id="4070623at2"/>
<dbReference type="RefSeq" id="WP_111265485.1">
    <property type="nucleotide sequence ID" value="NZ_CP029843.1"/>
</dbReference>
<dbReference type="SUPFAM" id="SSF69279">
    <property type="entry name" value="Phage tail proteins"/>
    <property type="match status" value="1"/>
</dbReference>
<gene>
    <name evidence="1" type="ORF">C9I47_0591</name>
</gene>
<proteinExistence type="predicted"/>
<dbReference type="Proteomes" id="UP000249447">
    <property type="component" value="Chromosome"/>
</dbReference>
<dbReference type="AlphaFoldDB" id="A0A2U9T5S5"/>
<dbReference type="KEGG" id="lmb:C9I47_0591"/>
<accession>A0A2U9T5S5</accession>
<keyword evidence="2" id="KW-1185">Reference proteome</keyword>
<protein>
    <submittedName>
        <fullName evidence="1">Tail protein</fullName>
    </submittedName>
</protein>
<dbReference type="EMBL" id="CP029843">
    <property type="protein sequence ID" value="AWV06314.1"/>
    <property type="molecule type" value="Genomic_DNA"/>
</dbReference>